<evidence type="ECO:0000259" key="3">
    <source>
        <dbReference type="Pfam" id="PF08240"/>
    </source>
</evidence>
<evidence type="ECO:0000259" key="2">
    <source>
        <dbReference type="Pfam" id="PF00107"/>
    </source>
</evidence>
<dbReference type="InterPro" id="IPR050129">
    <property type="entry name" value="Zn_alcohol_dh"/>
</dbReference>
<keyword evidence="1" id="KW-0560">Oxidoreductase</keyword>
<keyword evidence="5" id="KW-1185">Reference proteome</keyword>
<dbReference type="EMBL" id="CP122961">
    <property type="protein sequence ID" value="WGI24949.1"/>
    <property type="molecule type" value="Genomic_DNA"/>
</dbReference>
<dbReference type="InterPro" id="IPR013154">
    <property type="entry name" value="ADH-like_N"/>
</dbReference>
<evidence type="ECO:0000313" key="4">
    <source>
        <dbReference type="EMBL" id="WGI24949.1"/>
    </source>
</evidence>
<organism evidence="4 5">
    <name type="scientific">Halomonas alkaliantarctica</name>
    <dbReference type="NCBI Taxonomy" id="232346"/>
    <lineage>
        <taxon>Bacteria</taxon>
        <taxon>Pseudomonadati</taxon>
        <taxon>Pseudomonadota</taxon>
        <taxon>Gammaproteobacteria</taxon>
        <taxon>Oceanospirillales</taxon>
        <taxon>Halomonadaceae</taxon>
        <taxon>Halomonas</taxon>
    </lineage>
</organism>
<reference evidence="4" key="1">
    <citation type="submission" date="2023-04" db="EMBL/GenBank/DDBJ databases">
        <title>Complete genome sequence of Halomonas alkaliantarctica MSP3 isolated from marine sediment, Jeju Island.</title>
        <authorList>
            <person name="Park S.-J."/>
        </authorList>
    </citation>
    <scope>NUCLEOTIDE SEQUENCE</scope>
    <source>
        <strain evidence="4">MSP3</strain>
    </source>
</reference>
<dbReference type="PANTHER" id="PTHR43401:SF3">
    <property type="entry name" value="L-GALACTONATE-5-DEHYDROGENASE"/>
    <property type="match status" value="1"/>
</dbReference>
<gene>
    <name evidence="4" type="ORF">QEN58_16700</name>
</gene>
<dbReference type="CDD" id="cd08261">
    <property type="entry name" value="Zn_ADH7"/>
    <property type="match status" value="1"/>
</dbReference>
<dbReference type="SUPFAM" id="SSF50129">
    <property type="entry name" value="GroES-like"/>
    <property type="match status" value="1"/>
</dbReference>
<sequence length="351" mass="37962">MRTVVCAEPGYMVLEERDPPRCGKGEALLRIRRIGVCGTDIHAYGGNQPYFSYPRVLGHELAGEIIEVGSEGDPKLIGQRAYVIPYLHCGQCRACRTGHSNCCKRIQVIGVHRDGGMCDTLAVPLDHLVVSETLELDQLALVECMAIGAHAVRRSGLGQGELAVVTGAGPIGMGVAQFARERGARVVVVDTNPERLAFCREKLDIELTLNPNEDDIDAALKAMSDDELADVVFDATGSPAAMQAGFDLVGQAGRYVLVSIVKADISFHDPDLHRKEMTLLASRNATRADFDQVTRLMESGRLRVDAMITHRAELADVPERMPTWCAPATGVVKAMIEINDTSQQSISGALS</sequence>
<dbReference type="Pfam" id="PF00107">
    <property type="entry name" value="ADH_zinc_N"/>
    <property type="match status" value="1"/>
</dbReference>
<evidence type="ECO:0000313" key="5">
    <source>
        <dbReference type="Proteomes" id="UP001179830"/>
    </source>
</evidence>
<feature type="domain" description="Alcohol dehydrogenase-like N-terminal" evidence="3">
    <location>
        <begin position="23"/>
        <end position="129"/>
    </location>
</feature>
<dbReference type="Pfam" id="PF08240">
    <property type="entry name" value="ADH_N"/>
    <property type="match status" value="1"/>
</dbReference>
<name>A0ABY8LMY4_9GAMM</name>
<dbReference type="Proteomes" id="UP001179830">
    <property type="component" value="Chromosome"/>
</dbReference>
<evidence type="ECO:0000256" key="1">
    <source>
        <dbReference type="ARBA" id="ARBA00023002"/>
    </source>
</evidence>
<dbReference type="Gene3D" id="3.90.180.10">
    <property type="entry name" value="Medium-chain alcohol dehydrogenases, catalytic domain"/>
    <property type="match status" value="1"/>
</dbReference>
<dbReference type="Gene3D" id="3.40.50.720">
    <property type="entry name" value="NAD(P)-binding Rossmann-like Domain"/>
    <property type="match status" value="1"/>
</dbReference>
<protein>
    <submittedName>
        <fullName evidence="4">Zinc-binding alcohol dehydrogenase family protein</fullName>
    </submittedName>
</protein>
<accession>A0ABY8LMY4</accession>
<dbReference type="InterPro" id="IPR036291">
    <property type="entry name" value="NAD(P)-bd_dom_sf"/>
</dbReference>
<dbReference type="InterPro" id="IPR013149">
    <property type="entry name" value="ADH-like_C"/>
</dbReference>
<dbReference type="PANTHER" id="PTHR43401">
    <property type="entry name" value="L-THREONINE 3-DEHYDROGENASE"/>
    <property type="match status" value="1"/>
</dbReference>
<dbReference type="InterPro" id="IPR011032">
    <property type="entry name" value="GroES-like_sf"/>
</dbReference>
<dbReference type="SUPFAM" id="SSF51735">
    <property type="entry name" value="NAD(P)-binding Rossmann-fold domains"/>
    <property type="match status" value="1"/>
</dbReference>
<proteinExistence type="predicted"/>
<dbReference type="RefSeq" id="WP_280104720.1">
    <property type="nucleotide sequence ID" value="NZ_CP122961.1"/>
</dbReference>
<feature type="domain" description="Alcohol dehydrogenase-like C-terminal" evidence="2">
    <location>
        <begin position="170"/>
        <end position="298"/>
    </location>
</feature>